<comment type="caution">
    <text evidence="2">The sequence shown here is derived from an EMBL/GenBank/DDBJ whole genome shotgun (WGS) entry which is preliminary data.</text>
</comment>
<evidence type="ECO:0000313" key="3">
    <source>
        <dbReference type="Proteomes" id="UP000325081"/>
    </source>
</evidence>
<dbReference type="Pfam" id="PF13966">
    <property type="entry name" value="zf-RVT"/>
    <property type="match status" value="1"/>
</dbReference>
<gene>
    <name evidence="2" type="ORF">STAS_35239</name>
</gene>
<protein>
    <submittedName>
        <fullName evidence="2">Ribonuclease H-like superfamily protein</fullName>
    </submittedName>
</protein>
<proteinExistence type="predicted"/>
<evidence type="ECO:0000259" key="1">
    <source>
        <dbReference type="Pfam" id="PF13966"/>
    </source>
</evidence>
<sequence length="154" mass="17818">MKLYLSPAELICQAFNPLDAQYILNILFNQLGSRDRFIWHWDSKGTFSVRDAYRIVLANFKSSHNNPEFSSYPDNLSRMWRISLQVKSKVKNFLWRCWHSYLGTKVDLASRGMLLDPKCDICGEADEDFGSYFISLSKGCQLLEICRSPVECTS</sequence>
<name>A0A5A7RJR5_STRAF</name>
<dbReference type="OrthoDB" id="914170at2759"/>
<evidence type="ECO:0000313" key="2">
    <source>
        <dbReference type="EMBL" id="GER57421.1"/>
    </source>
</evidence>
<reference evidence="3" key="1">
    <citation type="journal article" date="2019" name="Curr. Biol.">
        <title>Genome Sequence of Striga asiatica Provides Insight into the Evolution of Plant Parasitism.</title>
        <authorList>
            <person name="Yoshida S."/>
            <person name="Kim S."/>
            <person name="Wafula E.K."/>
            <person name="Tanskanen J."/>
            <person name="Kim Y.M."/>
            <person name="Honaas L."/>
            <person name="Yang Z."/>
            <person name="Spallek T."/>
            <person name="Conn C.E."/>
            <person name="Ichihashi Y."/>
            <person name="Cheong K."/>
            <person name="Cui S."/>
            <person name="Der J.P."/>
            <person name="Gundlach H."/>
            <person name="Jiao Y."/>
            <person name="Hori C."/>
            <person name="Ishida J.K."/>
            <person name="Kasahara H."/>
            <person name="Kiba T."/>
            <person name="Kim M.S."/>
            <person name="Koo N."/>
            <person name="Laohavisit A."/>
            <person name="Lee Y.H."/>
            <person name="Lumba S."/>
            <person name="McCourt P."/>
            <person name="Mortimer J.C."/>
            <person name="Mutuku J.M."/>
            <person name="Nomura T."/>
            <person name="Sasaki-Sekimoto Y."/>
            <person name="Seto Y."/>
            <person name="Wang Y."/>
            <person name="Wakatake T."/>
            <person name="Sakakibara H."/>
            <person name="Demura T."/>
            <person name="Yamaguchi S."/>
            <person name="Yoneyama K."/>
            <person name="Manabe R.I."/>
            <person name="Nelson D.C."/>
            <person name="Schulman A.H."/>
            <person name="Timko M.P."/>
            <person name="dePamphilis C.W."/>
            <person name="Choi D."/>
            <person name="Shirasu K."/>
        </authorList>
    </citation>
    <scope>NUCLEOTIDE SEQUENCE [LARGE SCALE GENOMIC DNA]</scope>
    <source>
        <strain evidence="3">cv. UVA1</strain>
    </source>
</reference>
<dbReference type="Proteomes" id="UP000325081">
    <property type="component" value="Unassembled WGS sequence"/>
</dbReference>
<accession>A0A5A7RJR5</accession>
<organism evidence="2 3">
    <name type="scientific">Striga asiatica</name>
    <name type="common">Asiatic witchweed</name>
    <name type="synonym">Buchnera asiatica</name>
    <dbReference type="NCBI Taxonomy" id="4170"/>
    <lineage>
        <taxon>Eukaryota</taxon>
        <taxon>Viridiplantae</taxon>
        <taxon>Streptophyta</taxon>
        <taxon>Embryophyta</taxon>
        <taxon>Tracheophyta</taxon>
        <taxon>Spermatophyta</taxon>
        <taxon>Magnoliopsida</taxon>
        <taxon>eudicotyledons</taxon>
        <taxon>Gunneridae</taxon>
        <taxon>Pentapetalae</taxon>
        <taxon>asterids</taxon>
        <taxon>lamiids</taxon>
        <taxon>Lamiales</taxon>
        <taxon>Orobanchaceae</taxon>
        <taxon>Buchnereae</taxon>
        <taxon>Striga</taxon>
    </lineage>
</organism>
<dbReference type="AlphaFoldDB" id="A0A5A7RJR5"/>
<keyword evidence="3" id="KW-1185">Reference proteome</keyword>
<feature type="domain" description="Reverse transcriptase zinc-binding" evidence="1">
    <location>
        <begin position="47"/>
        <end position="133"/>
    </location>
</feature>
<dbReference type="EMBL" id="BKCP01013292">
    <property type="protein sequence ID" value="GER57421.1"/>
    <property type="molecule type" value="Genomic_DNA"/>
</dbReference>
<dbReference type="InterPro" id="IPR026960">
    <property type="entry name" value="RVT-Znf"/>
</dbReference>